<feature type="compositionally biased region" description="Polar residues" evidence="1">
    <location>
        <begin position="322"/>
        <end position="334"/>
    </location>
</feature>
<feature type="compositionally biased region" description="Polar residues" evidence="1">
    <location>
        <begin position="432"/>
        <end position="452"/>
    </location>
</feature>
<feature type="compositionally biased region" description="Polar residues" evidence="1">
    <location>
        <begin position="593"/>
        <end position="610"/>
    </location>
</feature>
<dbReference type="PANTHER" id="PTHR42068">
    <property type="entry name" value="YALI0B18964P"/>
    <property type="match status" value="1"/>
</dbReference>
<sequence length="1011" mass="110339">MPIKLPKSLARRRSSGNALEEFENPPEPSFRVFERPSNKSFDGGNSLKRMSQARPLSAGHLEDHIYVDVKNNTNPSNRGSGGTNNSASSGHDNSSVSARYSSSSTLPSSTDTPLDDRHSPHPNDTHNIPRPTLPGPNPRGFKAGGRTFSFGRKKAQTTSANQPPSSPPKISDSPGFTHVTRERALTESSYASGSTATPPKLLEGDFGSSDLDGFGSMFDNVGRPKSQKANETMALGVRATESPDTITPGGPRTLTKSYFGERTMTTPSPIHVDRSREIGSSPYTGSHHSQEGLMSARSPAGTDLSFDREDDSQTFKHRELVHSQTMPLSTTDSPANRIRQPRPTLDSGPRRTSAYAARRDSTPLQDEDAKLVMDSVNASRRLNNRRSGAYDSYIDSYRDSYHYEDGGFESQRLESPSKSSARPNAPSINAKLGNQSPVQLFGNQERGGQSSRWRIESNETTPRAKKVNMIDPEEERPLFDTSPLPSARLPPQPRKELPQAPQTNGQNKVMTPAQFEKYRKEQERQQRNRDAPMSDESDDESDHYDDEDEAERSRELAKQRRKQEAHLAVYRQQMMKVTGEQPSELPSLRPDLQKSQSTPAVTGRATTPTFSFDKPQESKVSDDEDDEVPLGILAAHGFPAKNRPPTVGMNNSTIQYKSESYPPPPMSSAGTSVAGRQSGLPPFAKNLPSDPYFGAGLVNSSTRESLGMGHSGPGSTYGNSQPGVHPAGLVGIIAGEERAKAARRGSPNAQAGWSQPLPQGMMGMPAPMTPGDEAQIQMSQQMTHMMQMQMQWMQQMQQMVAGGMQPQMMPGQQPGQMSFPSQQMPHGMPPAGNNFLSPQPPLNISMPPNQMPRPMSHSAPGSPAAVQNQQRAMSMMNPSMGPAWQARKSTAPSMMSGALGPQQGSHSYAPSIAPSERSNIGMPSRYRPVSIPPIDEGSRPGSSMGLSAAGGERRNGMPTSTLRKVKKTSSDDDDDEGWEEMKAKREQKKNGWRFKKDKKDEVGLQGIYFDG</sequence>
<accession>A0A8H3ISL6</accession>
<feature type="compositionally biased region" description="Basic and acidic residues" evidence="1">
    <location>
        <begin position="114"/>
        <end position="124"/>
    </location>
</feature>
<dbReference type="Proteomes" id="UP000664521">
    <property type="component" value="Unassembled WGS sequence"/>
</dbReference>
<gene>
    <name evidence="2" type="ORF">HETSPECPRED_006222</name>
</gene>
<proteinExistence type="predicted"/>
<organism evidence="2 3">
    <name type="scientific">Heterodermia speciosa</name>
    <dbReference type="NCBI Taxonomy" id="116794"/>
    <lineage>
        <taxon>Eukaryota</taxon>
        <taxon>Fungi</taxon>
        <taxon>Dikarya</taxon>
        <taxon>Ascomycota</taxon>
        <taxon>Pezizomycotina</taxon>
        <taxon>Lecanoromycetes</taxon>
        <taxon>OSLEUM clade</taxon>
        <taxon>Lecanoromycetidae</taxon>
        <taxon>Caliciales</taxon>
        <taxon>Physciaceae</taxon>
        <taxon>Heterodermia</taxon>
    </lineage>
</organism>
<evidence type="ECO:0000256" key="1">
    <source>
        <dbReference type="SAM" id="MobiDB-lite"/>
    </source>
</evidence>
<feature type="region of interest" description="Disordered" evidence="1">
    <location>
        <begin position="236"/>
        <end position="372"/>
    </location>
</feature>
<dbReference type="EMBL" id="CAJPDS010000040">
    <property type="protein sequence ID" value="CAF9925985.1"/>
    <property type="molecule type" value="Genomic_DNA"/>
</dbReference>
<feature type="region of interest" description="Disordered" evidence="1">
    <location>
        <begin position="916"/>
        <end position="997"/>
    </location>
</feature>
<feature type="region of interest" description="Disordered" evidence="1">
    <location>
        <begin position="1"/>
        <end position="208"/>
    </location>
</feature>
<evidence type="ECO:0000313" key="2">
    <source>
        <dbReference type="EMBL" id="CAF9925985.1"/>
    </source>
</evidence>
<feature type="compositionally biased region" description="Polar residues" evidence="1">
    <location>
        <begin position="500"/>
        <end position="509"/>
    </location>
</feature>
<feature type="compositionally biased region" description="Basic and acidic residues" evidence="1">
    <location>
        <begin position="357"/>
        <end position="371"/>
    </location>
</feature>
<name>A0A8H3ISL6_9LECA</name>
<dbReference type="AlphaFoldDB" id="A0A8H3ISL6"/>
<evidence type="ECO:0000313" key="3">
    <source>
        <dbReference type="Proteomes" id="UP000664521"/>
    </source>
</evidence>
<feature type="compositionally biased region" description="Basic residues" evidence="1">
    <location>
        <begin position="985"/>
        <end position="996"/>
    </location>
</feature>
<feature type="region of interest" description="Disordered" evidence="1">
    <location>
        <begin position="404"/>
        <end position="626"/>
    </location>
</feature>
<protein>
    <submittedName>
        <fullName evidence="2">Uncharacterized protein</fullName>
    </submittedName>
</protein>
<feature type="compositionally biased region" description="Acidic residues" evidence="1">
    <location>
        <begin position="533"/>
        <end position="550"/>
    </location>
</feature>
<reference evidence="2" key="1">
    <citation type="submission" date="2021-03" db="EMBL/GenBank/DDBJ databases">
        <authorList>
            <person name="Tagirdzhanova G."/>
        </authorList>
    </citation>
    <scope>NUCLEOTIDE SEQUENCE</scope>
</reference>
<keyword evidence="3" id="KW-1185">Reference proteome</keyword>
<dbReference type="PANTHER" id="PTHR42068:SF1">
    <property type="entry name" value="YALI0B18964P"/>
    <property type="match status" value="1"/>
</dbReference>
<feature type="compositionally biased region" description="Polar residues" evidence="1">
    <location>
        <begin position="413"/>
        <end position="422"/>
    </location>
</feature>
<comment type="caution">
    <text evidence="2">The sequence shown here is derived from an EMBL/GenBank/DDBJ whole genome shotgun (WGS) entry which is preliminary data.</text>
</comment>
<feature type="compositionally biased region" description="Basic and acidic residues" evidence="1">
    <location>
        <begin position="305"/>
        <end position="321"/>
    </location>
</feature>
<feature type="compositionally biased region" description="Basic and acidic residues" evidence="1">
    <location>
        <begin position="516"/>
        <end position="532"/>
    </location>
</feature>
<dbReference type="OrthoDB" id="5396252at2759"/>
<feature type="compositionally biased region" description="Basic and acidic residues" evidence="1">
    <location>
        <begin position="551"/>
        <end position="565"/>
    </location>
</feature>
<feature type="compositionally biased region" description="Polar residues" evidence="1">
    <location>
        <begin position="186"/>
        <end position="197"/>
    </location>
</feature>
<feature type="compositionally biased region" description="Low complexity" evidence="1">
    <location>
        <begin position="71"/>
        <end position="112"/>
    </location>
</feature>